<name>A0ABQ4P564_9GAMM</name>
<feature type="transmembrane region" description="Helical" evidence="1">
    <location>
        <begin position="26"/>
        <end position="44"/>
    </location>
</feature>
<organism evidence="3 4">
    <name type="scientific">Shewanella sairae</name>
    <dbReference type="NCBI Taxonomy" id="190310"/>
    <lineage>
        <taxon>Bacteria</taxon>
        <taxon>Pseudomonadati</taxon>
        <taxon>Pseudomonadota</taxon>
        <taxon>Gammaproteobacteria</taxon>
        <taxon>Alteromonadales</taxon>
        <taxon>Shewanellaceae</taxon>
        <taxon>Shewanella</taxon>
    </lineage>
</organism>
<gene>
    <name evidence="3" type="ORF">TUM4438_09670</name>
</gene>
<evidence type="ECO:0000313" key="4">
    <source>
        <dbReference type="Proteomes" id="UP000887104"/>
    </source>
</evidence>
<sequence>MVTLLIGFLMIEANNSNDHDVINRQTIFKSALALMLVLVSYLVFSKPNYYPTGIPYFDKFGHVGSFFVLSYLTYLAFKPKWYILAIILAFYAVFIEIVQSQLSYRSASIGDFIADMLGISLFYITHWLYCRYIKATKLIEPGSK</sequence>
<keyword evidence="1" id="KW-1133">Transmembrane helix</keyword>
<protein>
    <submittedName>
        <fullName evidence="3">Teicoplanin resistance protein VanZ</fullName>
    </submittedName>
</protein>
<feature type="transmembrane region" description="Helical" evidence="1">
    <location>
        <begin position="110"/>
        <end position="129"/>
    </location>
</feature>
<dbReference type="InterPro" id="IPR006976">
    <property type="entry name" value="VanZ-like"/>
</dbReference>
<accession>A0ABQ4P564</accession>
<dbReference type="EMBL" id="BPEY01000011">
    <property type="protein sequence ID" value="GIU42645.1"/>
    <property type="molecule type" value="Genomic_DNA"/>
</dbReference>
<dbReference type="RefSeq" id="WP_220780054.1">
    <property type="nucleotide sequence ID" value="NZ_BPEY01000011.1"/>
</dbReference>
<keyword evidence="4" id="KW-1185">Reference proteome</keyword>
<dbReference type="Pfam" id="PF04892">
    <property type="entry name" value="VanZ"/>
    <property type="match status" value="1"/>
</dbReference>
<proteinExistence type="predicted"/>
<dbReference type="PANTHER" id="PTHR28008:SF1">
    <property type="entry name" value="DOMAIN PROTEIN, PUTATIVE (AFU_ORTHOLOGUE AFUA_3G10980)-RELATED"/>
    <property type="match status" value="1"/>
</dbReference>
<feature type="transmembrane region" description="Helical" evidence="1">
    <location>
        <begin position="56"/>
        <end position="75"/>
    </location>
</feature>
<dbReference type="Proteomes" id="UP000887104">
    <property type="component" value="Unassembled WGS sequence"/>
</dbReference>
<evidence type="ECO:0000313" key="3">
    <source>
        <dbReference type="EMBL" id="GIU42645.1"/>
    </source>
</evidence>
<dbReference type="NCBIfam" id="NF037970">
    <property type="entry name" value="vanZ_1"/>
    <property type="match status" value="1"/>
</dbReference>
<feature type="transmembrane region" description="Helical" evidence="1">
    <location>
        <begin position="81"/>
        <end position="98"/>
    </location>
</feature>
<comment type="caution">
    <text evidence="3">The sequence shown here is derived from an EMBL/GenBank/DDBJ whole genome shotgun (WGS) entry which is preliminary data.</text>
</comment>
<keyword evidence="1" id="KW-0472">Membrane</keyword>
<evidence type="ECO:0000259" key="2">
    <source>
        <dbReference type="Pfam" id="PF04892"/>
    </source>
</evidence>
<evidence type="ECO:0000256" key="1">
    <source>
        <dbReference type="SAM" id="Phobius"/>
    </source>
</evidence>
<reference evidence="3" key="1">
    <citation type="submission" date="2021-05" db="EMBL/GenBank/DDBJ databases">
        <title>Molecular characterization for Shewanella algae harboring chromosomal blaOXA-55-like strains isolated from clinical and environment sample.</title>
        <authorList>
            <person name="Ohama Y."/>
            <person name="Aoki K."/>
            <person name="Harada S."/>
            <person name="Moriya K."/>
            <person name="Ishii Y."/>
            <person name="Tateda K."/>
        </authorList>
    </citation>
    <scope>NUCLEOTIDE SEQUENCE</scope>
    <source>
        <strain evidence="3">JCM 11563</strain>
    </source>
</reference>
<keyword evidence="1" id="KW-0812">Transmembrane</keyword>
<dbReference type="PANTHER" id="PTHR28008">
    <property type="entry name" value="DOMAIN PROTEIN, PUTATIVE (AFU_ORTHOLOGUE AFUA_3G10980)-RELATED"/>
    <property type="match status" value="1"/>
</dbReference>
<feature type="domain" description="VanZ-like" evidence="2">
    <location>
        <begin position="28"/>
        <end position="127"/>
    </location>
</feature>